<evidence type="ECO:0000313" key="2">
    <source>
        <dbReference type="EMBL" id="EJN58633.1"/>
    </source>
</evidence>
<reference evidence="2 3" key="1">
    <citation type="journal article" date="2012" name="J. Bacteriol.">
        <title>Draft Genome Sequence of the Extremely Halophilic Archaeon Halogranum salarium B-1T.</title>
        <authorList>
            <person name="Kim K.K."/>
            <person name="Lee K.C."/>
            <person name="Lee J.S."/>
        </authorList>
    </citation>
    <scope>NUCLEOTIDE SEQUENCE [LARGE SCALE GENOMIC DNA]</scope>
    <source>
        <strain evidence="2 3">B-1</strain>
    </source>
</reference>
<dbReference type="PANTHER" id="PTHR40112:SF1">
    <property type="entry name" value="H2HPP ISOMERASE"/>
    <property type="match status" value="1"/>
</dbReference>
<dbReference type="EMBL" id="ALJD01000008">
    <property type="protein sequence ID" value="EJN58633.1"/>
    <property type="molecule type" value="Genomic_DNA"/>
</dbReference>
<dbReference type="Gene3D" id="2.60.120.10">
    <property type="entry name" value="Jelly Rolls"/>
    <property type="match status" value="1"/>
</dbReference>
<dbReference type="InterPro" id="IPR052535">
    <property type="entry name" value="Bacilysin_H2HPP_isomerase"/>
</dbReference>
<dbReference type="PATRIC" id="fig|1210908.3.peg.2979"/>
<comment type="caution">
    <text evidence="2">The sequence shown here is derived from an EMBL/GenBank/DDBJ whole genome shotgun (WGS) entry which is preliminary data.</text>
</comment>
<dbReference type="Pfam" id="PF07883">
    <property type="entry name" value="Cupin_2"/>
    <property type="match status" value="1"/>
</dbReference>
<evidence type="ECO:0000313" key="3">
    <source>
        <dbReference type="Proteomes" id="UP000007813"/>
    </source>
</evidence>
<name>J3A006_9EURY</name>
<dbReference type="InterPro" id="IPR011051">
    <property type="entry name" value="RmlC_Cupin_sf"/>
</dbReference>
<dbReference type="InterPro" id="IPR013096">
    <property type="entry name" value="Cupin_2"/>
</dbReference>
<dbReference type="eggNOG" id="arCOG02999">
    <property type="taxonomic scope" value="Archaea"/>
</dbReference>
<dbReference type="CDD" id="cd02238">
    <property type="entry name" value="cupin_KdgF"/>
    <property type="match status" value="1"/>
</dbReference>
<dbReference type="AlphaFoldDB" id="J3A006"/>
<gene>
    <name evidence="2" type="ORF">HSB1_31110</name>
</gene>
<dbReference type="SUPFAM" id="SSF51182">
    <property type="entry name" value="RmlC-like cupins"/>
    <property type="match status" value="1"/>
</dbReference>
<evidence type="ECO:0000259" key="1">
    <source>
        <dbReference type="Pfam" id="PF07883"/>
    </source>
</evidence>
<dbReference type="InterPro" id="IPR014710">
    <property type="entry name" value="RmlC-like_jellyroll"/>
</dbReference>
<protein>
    <submittedName>
        <fullName evidence="2">Cupin</fullName>
    </submittedName>
</protein>
<sequence length="119" mass="12942">MELRHMERVPLDAVESTEAVPGVHLAQLAAGEQMSVQHFHIEAGEDVPVHSHHHEQTGYIVEGELTFLVGDDGEEVVVGPGDSYAIAADEVHGAENRGDVDVKGVDIFSPPRTNPDWQE</sequence>
<organism evidence="2 3">
    <name type="scientific">Halogranum salarium B-1</name>
    <dbReference type="NCBI Taxonomy" id="1210908"/>
    <lineage>
        <taxon>Archaea</taxon>
        <taxon>Methanobacteriati</taxon>
        <taxon>Methanobacteriota</taxon>
        <taxon>Stenosarchaea group</taxon>
        <taxon>Halobacteria</taxon>
        <taxon>Halobacteriales</taxon>
        <taxon>Haloferacaceae</taxon>
    </lineage>
</organism>
<dbReference type="PANTHER" id="PTHR40112">
    <property type="entry name" value="H2HPP ISOMERASE"/>
    <property type="match status" value="1"/>
</dbReference>
<dbReference type="Proteomes" id="UP000007813">
    <property type="component" value="Unassembled WGS sequence"/>
</dbReference>
<accession>J3A006</accession>
<feature type="domain" description="Cupin type-2" evidence="1">
    <location>
        <begin position="38"/>
        <end position="108"/>
    </location>
</feature>
<proteinExistence type="predicted"/>